<dbReference type="PANTHER" id="PTHR38104:SF1">
    <property type="entry name" value="ANTI-SIGMA-E FACTOR RSEA"/>
    <property type="match status" value="1"/>
</dbReference>
<comment type="similarity">
    <text evidence="2 7">Belongs to the RseA family.</text>
</comment>
<dbReference type="Pfam" id="PF03873">
    <property type="entry name" value="RseA_C"/>
    <property type="match status" value="1"/>
</dbReference>
<dbReference type="EMBL" id="SJXE01000001">
    <property type="protein sequence ID" value="TCI05005.1"/>
    <property type="molecule type" value="Genomic_DNA"/>
</dbReference>
<dbReference type="InterPro" id="IPR005572">
    <property type="entry name" value="Anti-sigma_E_RseA_N"/>
</dbReference>
<feature type="region of interest" description="Disordered" evidence="8">
    <location>
        <begin position="177"/>
        <end position="208"/>
    </location>
</feature>
<feature type="domain" description="Anti sigma-E protein RseA C-terminal" evidence="10">
    <location>
        <begin position="127"/>
        <end position="185"/>
    </location>
</feature>
<dbReference type="InterPro" id="IPR036147">
    <property type="entry name" value="Anti-sigma_E_RseA_N_sf"/>
</dbReference>
<comment type="subcellular location">
    <subcellularLocation>
        <location evidence="7">Cell inner membrane</location>
    </subcellularLocation>
    <subcellularLocation>
        <location evidence="1">Cell membrane</location>
        <topology evidence="1">Single-pass membrane protein</topology>
    </subcellularLocation>
</comment>
<evidence type="ECO:0000256" key="5">
    <source>
        <dbReference type="ARBA" id="ARBA00022989"/>
    </source>
</evidence>
<evidence type="ECO:0000313" key="12">
    <source>
        <dbReference type="Proteomes" id="UP000292554"/>
    </source>
</evidence>
<evidence type="ECO:0000313" key="11">
    <source>
        <dbReference type="EMBL" id="TCI05005.1"/>
    </source>
</evidence>
<evidence type="ECO:0000256" key="2">
    <source>
        <dbReference type="ARBA" id="ARBA00005837"/>
    </source>
</evidence>
<dbReference type="InterPro" id="IPR026279">
    <property type="entry name" value="RseA"/>
</dbReference>
<dbReference type="Pfam" id="PF03872">
    <property type="entry name" value="RseA_N"/>
    <property type="match status" value="1"/>
</dbReference>
<keyword evidence="7" id="KW-0997">Cell inner membrane</keyword>
<dbReference type="RefSeq" id="WP_131414319.1">
    <property type="nucleotide sequence ID" value="NZ_SJXE01000001.1"/>
</dbReference>
<dbReference type="PANTHER" id="PTHR38104">
    <property type="match status" value="1"/>
</dbReference>
<evidence type="ECO:0000256" key="8">
    <source>
        <dbReference type="SAM" id="MobiDB-lite"/>
    </source>
</evidence>
<evidence type="ECO:0000256" key="1">
    <source>
        <dbReference type="ARBA" id="ARBA00004162"/>
    </source>
</evidence>
<keyword evidence="3 7" id="KW-1003">Cell membrane</keyword>
<evidence type="ECO:0000256" key="4">
    <source>
        <dbReference type="ARBA" id="ARBA00022692"/>
    </source>
</evidence>
<evidence type="ECO:0000256" key="3">
    <source>
        <dbReference type="ARBA" id="ARBA00022475"/>
    </source>
</evidence>
<evidence type="ECO:0000256" key="6">
    <source>
        <dbReference type="ARBA" id="ARBA00023136"/>
    </source>
</evidence>
<dbReference type="InterPro" id="IPR052383">
    <property type="entry name" value="Anti-sigma-E_RseA-like"/>
</dbReference>
<gene>
    <name evidence="11" type="ORF">EZV61_03305</name>
</gene>
<evidence type="ECO:0000259" key="9">
    <source>
        <dbReference type="Pfam" id="PF03872"/>
    </source>
</evidence>
<dbReference type="Proteomes" id="UP000292554">
    <property type="component" value="Unassembled WGS sequence"/>
</dbReference>
<dbReference type="InterPro" id="IPR005573">
    <property type="entry name" value="Anti-sigma_E_RseA_C"/>
</dbReference>
<dbReference type="Gene3D" id="1.10.10.880">
    <property type="entry name" value="Anti sigma-E protein RseA, N-terminal domain"/>
    <property type="match status" value="1"/>
</dbReference>
<sequence length="208" mass="22660">MAADKQQRLSSWIDNQVDDAISDDMIDALLEDQELQDTYSRYQLIGDAIRGEMPPAIDIDLTSRVAAALEDEPTILAPKSEPSAAVQSGKVVPLFKQLGQYAIAATVAAVAVLGVQQYNQPGNSEIPTPVLNTTPLTGLAAPVSLSAAPVEAEPSDEAKAQQMRIIEQRRRINAYLQDHEQQRRLQPMEQLDPADVLATDTDKGSEER</sequence>
<protein>
    <recommendedName>
        <fullName evidence="7">Anti-sigma-E factor RseA</fullName>
    </recommendedName>
    <alternativeName>
        <fullName evidence="7">Regulator of SigE</fullName>
    </alternativeName>
    <alternativeName>
        <fullName evidence="7">Sigma-E anti-sigma factor RseA</fullName>
    </alternativeName>
    <alternativeName>
        <fullName evidence="7">Sigma-E factor negative regulatory protein</fullName>
    </alternativeName>
</protein>
<organism evidence="11 12">
    <name type="scientific">Corallincola luteus</name>
    <dbReference type="NCBI Taxonomy" id="1775177"/>
    <lineage>
        <taxon>Bacteria</taxon>
        <taxon>Pseudomonadati</taxon>
        <taxon>Pseudomonadota</taxon>
        <taxon>Gammaproteobacteria</taxon>
        <taxon>Alteromonadales</taxon>
        <taxon>Psychromonadaceae</taxon>
        <taxon>Corallincola</taxon>
    </lineage>
</organism>
<keyword evidence="6 7" id="KW-0472">Membrane</keyword>
<proteinExistence type="inferred from homology"/>
<comment type="function">
    <text evidence="7">An anti-sigma factor for extracytoplasmic function (ECF) sigma factor sigma-E (RpoE). ECF sigma factors are held in an inactive form by an anti-sigma factor until released by regulated intramembrane proteolysis (RIP). RIP occurs when an extracytoplasmic signal triggers a concerted proteolytic cascade to transmit information and elicit cellular responses. The membrane-spanning regulatory substrate protein is first cut periplasmically (site-1 protease, S1P, DegS), then within the membrane itself (site-2 protease, S2P, RseP), while cytoplasmic proteases finish degrading the anti-sigma factor, liberating sigma-E.</text>
</comment>
<comment type="caution">
    <text evidence="11">The sequence shown here is derived from an EMBL/GenBank/DDBJ whole genome shotgun (WGS) entry which is preliminary data.</text>
</comment>
<keyword evidence="4" id="KW-0812">Transmembrane</keyword>
<evidence type="ECO:0000256" key="7">
    <source>
        <dbReference type="PIRNR" id="PIRNR016938"/>
    </source>
</evidence>
<keyword evidence="5" id="KW-1133">Transmembrane helix</keyword>
<dbReference type="PIRSF" id="PIRSF016938">
    <property type="entry name" value="RseA"/>
    <property type="match status" value="1"/>
</dbReference>
<evidence type="ECO:0000259" key="10">
    <source>
        <dbReference type="Pfam" id="PF03873"/>
    </source>
</evidence>
<dbReference type="SUPFAM" id="SSF89069">
    <property type="entry name" value="N-terminal, cytoplasmic domain of anti-sigmaE factor RseA"/>
    <property type="match status" value="1"/>
</dbReference>
<feature type="domain" description="Anti sigma-E protein RseA N-terminal" evidence="9">
    <location>
        <begin position="6"/>
        <end position="85"/>
    </location>
</feature>
<comment type="subunit">
    <text evidence="7">Interacts 1:1 with ECF RNA polymerase sigma-E (RpoE); this inhibits the interaction of sigma-E with the RNA polymerase catalytic core and leads to a decreased expression of sigma-E-regulated genes. Interacts with RseB.</text>
</comment>
<dbReference type="CDD" id="cd16328">
    <property type="entry name" value="RseA_N"/>
    <property type="match status" value="1"/>
</dbReference>
<accession>A0ABY2APA3</accession>
<keyword evidence="12" id="KW-1185">Reference proteome</keyword>
<name>A0ABY2APA3_9GAMM</name>
<reference evidence="11 12" key="1">
    <citation type="submission" date="2019-02" db="EMBL/GenBank/DDBJ databases">
        <title>Corallincola luteus sp. nov., a marine bacterium isolated from surface sediment of Bohai Sea in China.</title>
        <authorList>
            <person name="Ren Q."/>
        </authorList>
    </citation>
    <scope>NUCLEOTIDE SEQUENCE [LARGE SCALE GENOMIC DNA]</scope>
    <source>
        <strain evidence="11 12">DASS28</strain>
    </source>
</reference>